<dbReference type="Gene3D" id="2.180.10.10">
    <property type="entry name" value="RHS repeat-associated core"/>
    <property type="match status" value="1"/>
</dbReference>
<reference evidence="2" key="1">
    <citation type="journal article" date="2019" name="Int. J. Syst. Evol. Microbiol.">
        <title>The Global Catalogue of Microorganisms (GCM) 10K type strain sequencing project: providing services to taxonomists for standard genome sequencing and annotation.</title>
        <authorList>
            <consortium name="The Broad Institute Genomics Platform"/>
            <consortium name="The Broad Institute Genome Sequencing Center for Infectious Disease"/>
            <person name="Wu L."/>
            <person name="Ma J."/>
        </authorList>
    </citation>
    <scope>NUCLEOTIDE SEQUENCE [LARGE SCALE GENOMIC DNA]</scope>
    <source>
        <strain evidence="2">CGMCC 1.18437</strain>
    </source>
</reference>
<protein>
    <recommendedName>
        <fullName evidence="3">RHS repeat protein</fullName>
    </recommendedName>
</protein>
<evidence type="ECO:0000313" key="1">
    <source>
        <dbReference type="EMBL" id="GHF33221.1"/>
    </source>
</evidence>
<dbReference type="Proteomes" id="UP000619376">
    <property type="component" value="Unassembled WGS sequence"/>
</dbReference>
<dbReference type="EMBL" id="BNAJ01000001">
    <property type="protein sequence ID" value="GHF33221.1"/>
    <property type="molecule type" value="Genomic_DNA"/>
</dbReference>
<organism evidence="1 2">
    <name type="scientific">Deinococcus metalli</name>
    <dbReference type="NCBI Taxonomy" id="1141878"/>
    <lineage>
        <taxon>Bacteria</taxon>
        <taxon>Thermotogati</taxon>
        <taxon>Deinococcota</taxon>
        <taxon>Deinococci</taxon>
        <taxon>Deinococcales</taxon>
        <taxon>Deinococcaceae</taxon>
        <taxon>Deinococcus</taxon>
    </lineage>
</organism>
<accession>A0ABQ3JL40</accession>
<name>A0ABQ3JL40_9DEIO</name>
<proteinExistence type="predicted"/>
<gene>
    <name evidence="1" type="ORF">GCM10017781_07470</name>
</gene>
<comment type="caution">
    <text evidence="1">The sequence shown here is derived from an EMBL/GenBank/DDBJ whole genome shotgun (WGS) entry which is preliminary data.</text>
</comment>
<sequence length="146" mass="15582">MSPGAYPCGMTSTVWSVLLALVTVAGAQGLPAVPYRAAPTAQAVGDLRVCTAGETTYRLDTAGRVRSVDYARLIPDNTLRVRQSYDRAGRLTGASVRWTGFAGPLLDVRGSFDARGRLVKESGFRAKGVTTPLTAYLRPRPARPPC</sequence>
<keyword evidence="2" id="KW-1185">Reference proteome</keyword>
<evidence type="ECO:0000313" key="2">
    <source>
        <dbReference type="Proteomes" id="UP000619376"/>
    </source>
</evidence>
<evidence type="ECO:0008006" key="3">
    <source>
        <dbReference type="Google" id="ProtNLM"/>
    </source>
</evidence>